<evidence type="ECO:0000259" key="6">
    <source>
        <dbReference type="Pfam" id="PF00108"/>
    </source>
</evidence>
<evidence type="ECO:0000256" key="3">
    <source>
        <dbReference type="ARBA" id="ARBA00023315"/>
    </source>
</evidence>
<dbReference type="Pfam" id="PF00108">
    <property type="entry name" value="Thiolase_N"/>
    <property type="match status" value="1"/>
</dbReference>
<proteinExistence type="inferred from homology"/>
<dbReference type="Proteomes" id="UP000053060">
    <property type="component" value="Unassembled WGS sequence"/>
</dbReference>
<dbReference type="PATRIC" id="fig|1441730.3.peg.5446"/>
<comment type="similarity">
    <text evidence="1 5">Belongs to the thiolase-like superfamily. Thiolase family.</text>
</comment>
<comment type="caution">
    <text evidence="8">The sequence shown here is derived from an EMBL/GenBank/DDBJ whole genome shotgun (WGS) entry which is preliminary data.</text>
</comment>
<feature type="active site" description="Acyl-thioester intermediate" evidence="4">
    <location>
        <position position="97"/>
    </location>
</feature>
<evidence type="ECO:0000256" key="5">
    <source>
        <dbReference type="RuleBase" id="RU003557"/>
    </source>
</evidence>
<keyword evidence="2 5" id="KW-0808">Transferase</keyword>
<dbReference type="EMBL" id="AZXY01000031">
    <property type="protein sequence ID" value="KSZ55988.1"/>
    <property type="molecule type" value="Genomic_DNA"/>
</dbReference>
<dbReference type="RefSeq" id="WP_060655240.1">
    <property type="nucleotide sequence ID" value="NZ_AZXY01000031.1"/>
</dbReference>
<feature type="active site" description="Proton acceptor" evidence="4">
    <location>
        <position position="385"/>
    </location>
</feature>
<dbReference type="InterPro" id="IPR020617">
    <property type="entry name" value="Thiolase_C"/>
</dbReference>
<evidence type="ECO:0000313" key="9">
    <source>
        <dbReference type="Proteomes" id="UP000053060"/>
    </source>
</evidence>
<reference evidence="8 9" key="2">
    <citation type="journal article" date="2016" name="Genome Announc.">
        <title>Draft Genome Sequence of a Versatile Hydrocarbon-Degrading Bacterium, Rhodococcus pyridinivorans Strain KG-16, Collected from Oil Fields in India.</title>
        <authorList>
            <person name="Aggarwal R.K."/>
            <person name="Dawar C."/>
            <person name="Phanindranath R."/>
            <person name="Mutnuri L."/>
            <person name="Dayal A.M."/>
        </authorList>
    </citation>
    <scope>NUCLEOTIDE SEQUENCE [LARGE SCALE GENOMIC DNA]</scope>
    <source>
        <strain evidence="8 9">KG-16</strain>
    </source>
</reference>
<name>A0A0V9UDA8_9NOCA</name>
<dbReference type="PIRSF" id="PIRSF000429">
    <property type="entry name" value="Ac-CoA_Ac_transf"/>
    <property type="match status" value="1"/>
</dbReference>
<dbReference type="PANTHER" id="PTHR43365:SF1">
    <property type="entry name" value="ACETYL-COA C-ACYLTRANSFERASE"/>
    <property type="match status" value="1"/>
</dbReference>
<evidence type="ECO:0000259" key="7">
    <source>
        <dbReference type="Pfam" id="PF02803"/>
    </source>
</evidence>
<gene>
    <name evidence="8" type="ORF">Z045_25765</name>
</gene>
<dbReference type="InterPro" id="IPR020613">
    <property type="entry name" value="Thiolase_CS"/>
</dbReference>
<dbReference type="NCBIfam" id="TIGR01930">
    <property type="entry name" value="AcCoA-C-Actrans"/>
    <property type="match status" value="1"/>
</dbReference>
<evidence type="ECO:0000256" key="4">
    <source>
        <dbReference type="PIRSR" id="PIRSR000429-1"/>
    </source>
</evidence>
<feature type="domain" description="Thiolase C-terminal" evidence="7">
    <location>
        <begin position="277"/>
        <end position="398"/>
    </location>
</feature>
<dbReference type="Pfam" id="PF02803">
    <property type="entry name" value="Thiolase_C"/>
    <property type="match status" value="1"/>
</dbReference>
<dbReference type="InterPro" id="IPR016039">
    <property type="entry name" value="Thiolase-like"/>
</dbReference>
<feature type="domain" description="Thiolase N-terminal" evidence="6">
    <location>
        <begin position="5"/>
        <end position="269"/>
    </location>
</feature>
<organism evidence="8 9">
    <name type="scientific">Rhodococcus pyridinivorans KG-16</name>
    <dbReference type="NCBI Taxonomy" id="1441730"/>
    <lineage>
        <taxon>Bacteria</taxon>
        <taxon>Bacillati</taxon>
        <taxon>Actinomycetota</taxon>
        <taxon>Actinomycetes</taxon>
        <taxon>Mycobacteriales</taxon>
        <taxon>Nocardiaceae</taxon>
        <taxon>Rhodococcus</taxon>
    </lineage>
</organism>
<dbReference type="Gene3D" id="3.40.47.10">
    <property type="match status" value="2"/>
</dbReference>
<dbReference type="PROSITE" id="PS00737">
    <property type="entry name" value="THIOLASE_2"/>
    <property type="match status" value="1"/>
</dbReference>
<dbReference type="InterPro" id="IPR002155">
    <property type="entry name" value="Thiolase"/>
</dbReference>
<dbReference type="GO" id="GO:0016747">
    <property type="term" value="F:acyltransferase activity, transferring groups other than amino-acyl groups"/>
    <property type="evidence" value="ECO:0007669"/>
    <property type="project" value="InterPro"/>
</dbReference>
<keyword evidence="3 5" id="KW-0012">Acyltransferase</keyword>
<dbReference type="AlphaFoldDB" id="A0A0V9UDA8"/>
<dbReference type="CDD" id="cd00751">
    <property type="entry name" value="thiolase"/>
    <property type="match status" value="1"/>
</dbReference>
<accession>A0A0V9UDA8</accession>
<evidence type="ECO:0000256" key="2">
    <source>
        <dbReference type="ARBA" id="ARBA00022679"/>
    </source>
</evidence>
<feature type="active site" description="Proton acceptor" evidence="4">
    <location>
        <position position="355"/>
    </location>
</feature>
<evidence type="ECO:0000256" key="1">
    <source>
        <dbReference type="ARBA" id="ARBA00010982"/>
    </source>
</evidence>
<protein>
    <submittedName>
        <fullName evidence="8">Acetyl-CoA acetyltransferase</fullName>
    </submittedName>
</protein>
<dbReference type="PANTHER" id="PTHR43365">
    <property type="entry name" value="BLR7806 PROTEIN"/>
    <property type="match status" value="1"/>
</dbReference>
<dbReference type="SUPFAM" id="SSF53901">
    <property type="entry name" value="Thiolase-like"/>
    <property type="match status" value="2"/>
</dbReference>
<dbReference type="InterPro" id="IPR020616">
    <property type="entry name" value="Thiolase_N"/>
</dbReference>
<evidence type="ECO:0000313" key="8">
    <source>
        <dbReference type="EMBL" id="KSZ55988.1"/>
    </source>
</evidence>
<sequence>MANAVIVDAIRSPMAKGRPPKDGKPGGALSAVHPVDLLAGVLAELFRRNDVDPASVDDVITGCVSQVGEQSMGVGRLAWLGAGLPESVPSVTINRACGSSQQAADFAAQTILAGVSDIVVACGVESMSRVPMFSSRIGQDPYGSKTAERYKPGLVPQGVSAELVAAQAKLSREELDEYSARSHHRAAAASFDREIVAVESLDADGNPVTVSVDETVRTATTADGLSALKPVFYNEELAARFPEISWQVTAGNSSQITDGACALLIMSEERANSLGLRPRARFHSFAVAASDPLTMLTGPIPATEKVLKRAGLTLTDIDHYEVNEAFASVPLAWQRHFDADPAKLNPRGGAIALGHPLGASGGRLLTTMLHALEDTGGRYGLQTMCEAGGMANATIIERL</sequence>
<reference evidence="9" key="1">
    <citation type="submission" date="2015-01" db="EMBL/GenBank/DDBJ databases">
        <title>Draft genome sequence of Rhodococcus pyridinivorans strain KG-16, a hydrocarbon-degrading bacterium.</title>
        <authorList>
            <person name="Aggarwal R.K."/>
            <person name="Dawar C."/>
        </authorList>
    </citation>
    <scope>NUCLEOTIDE SEQUENCE [LARGE SCALE GENOMIC DNA]</scope>
    <source>
        <strain evidence="9">KG-16</strain>
    </source>
</reference>